<dbReference type="EMBL" id="MLAK01000817">
    <property type="protein sequence ID" value="OHT03697.1"/>
    <property type="molecule type" value="Genomic_DNA"/>
</dbReference>
<keyword evidence="3" id="KW-1185">Reference proteome</keyword>
<gene>
    <name evidence="2" type="ORF">TRFO_28831</name>
</gene>
<dbReference type="Proteomes" id="UP000179807">
    <property type="component" value="Unassembled WGS sequence"/>
</dbReference>
<organism evidence="2 3">
    <name type="scientific">Tritrichomonas foetus</name>
    <dbReference type="NCBI Taxonomy" id="1144522"/>
    <lineage>
        <taxon>Eukaryota</taxon>
        <taxon>Metamonada</taxon>
        <taxon>Parabasalia</taxon>
        <taxon>Tritrichomonadida</taxon>
        <taxon>Tritrichomonadidae</taxon>
        <taxon>Tritrichomonas</taxon>
    </lineage>
</organism>
<comment type="caution">
    <text evidence="2">The sequence shown here is derived from an EMBL/GenBank/DDBJ whole genome shotgun (WGS) entry which is preliminary data.</text>
</comment>
<feature type="compositionally biased region" description="Basic residues" evidence="1">
    <location>
        <begin position="163"/>
        <end position="172"/>
    </location>
</feature>
<feature type="region of interest" description="Disordered" evidence="1">
    <location>
        <begin position="133"/>
        <end position="172"/>
    </location>
</feature>
<dbReference type="OrthoDB" id="10560562at2759"/>
<dbReference type="PROSITE" id="PS50896">
    <property type="entry name" value="LISH"/>
    <property type="match status" value="1"/>
</dbReference>
<dbReference type="InterPro" id="IPR006594">
    <property type="entry name" value="LisH"/>
</dbReference>
<protein>
    <submittedName>
        <fullName evidence="2">Uncharacterized protein</fullName>
    </submittedName>
</protein>
<sequence length="172" mass="19452">MKRKGISPTLDVPIEAPIEIKKKIAKKLQRSGVLKRIERKIKLGMMVAIEEIQEDPKAKGNLERKPFKNADGYENKALQAVFNYLYEHNMTYTLSALLEESSSRRNPSDTTNILDYVSKDALPAYDAISNRDDDLISSEASQSEPQLDQLIDSEMSSDSAPSTRRKYSRQGK</sequence>
<dbReference type="AlphaFoldDB" id="A0A1J4JX20"/>
<dbReference type="RefSeq" id="XP_068356833.1">
    <property type="nucleotide sequence ID" value="XM_068506408.1"/>
</dbReference>
<reference evidence="2" key="1">
    <citation type="submission" date="2016-10" db="EMBL/GenBank/DDBJ databases">
        <authorList>
            <person name="Benchimol M."/>
            <person name="Almeida L.G."/>
            <person name="Vasconcelos A.T."/>
            <person name="Perreira-Neves A."/>
            <person name="Rosa I.A."/>
            <person name="Tasca T."/>
            <person name="Bogo M.R."/>
            <person name="de Souza W."/>
        </authorList>
    </citation>
    <scope>NUCLEOTIDE SEQUENCE [LARGE SCALE GENOMIC DNA]</scope>
    <source>
        <strain evidence="2">K</strain>
    </source>
</reference>
<accession>A0A1J4JX20</accession>
<proteinExistence type="predicted"/>
<dbReference type="VEuPathDB" id="TrichDB:TRFO_28831"/>
<evidence type="ECO:0000313" key="2">
    <source>
        <dbReference type="EMBL" id="OHT03697.1"/>
    </source>
</evidence>
<name>A0A1J4JX20_9EUKA</name>
<evidence type="ECO:0000313" key="3">
    <source>
        <dbReference type="Proteomes" id="UP000179807"/>
    </source>
</evidence>
<dbReference type="GeneID" id="94841112"/>
<evidence type="ECO:0000256" key="1">
    <source>
        <dbReference type="SAM" id="MobiDB-lite"/>
    </source>
</evidence>